<evidence type="ECO:0000256" key="3">
    <source>
        <dbReference type="ARBA" id="ARBA00023163"/>
    </source>
</evidence>
<keyword evidence="2" id="KW-0238">DNA-binding</keyword>
<evidence type="ECO:0000313" key="6">
    <source>
        <dbReference type="EMBL" id="REF84509.1"/>
    </source>
</evidence>
<dbReference type="InterPro" id="IPR014710">
    <property type="entry name" value="RmlC-like_jellyroll"/>
</dbReference>
<accession>A0A3D9Z003</accession>
<dbReference type="Pfam" id="PF13545">
    <property type="entry name" value="HTH_Crp_2"/>
    <property type="match status" value="1"/>
</dbReference>
<sequence>MNVPKRPRKKSGAEKRRFDPAVFLETAAKGRVVAAHRKREILFAQGDDADAIFYIQKGKVKVTVVSKHGKEAVVAILGADEFVGEGCLIGQPKRLATASAMTDCVTMRVEKTEIMRVLRDEPTFSQMFVAHILARNARVEEDLVDQLFNSTEKRLARLLLLLANFGKEGRPEPVIAKISQETLAEMVGTTRSRVSHFMNKFRKAGFIDYNGHLEVHSSLLSVVLADHPRTIEPP</sequence>
<dbReference type="AlphaFoldDB" id="A0A3D9Z003"/>
<evidence type="ECO:0000313" key="7">
    <source>
        <dbReference type="Proteomes" id="UP000256900"/>
    </source>
</evidence>
<dbReference type="OrthoDB" id="3525895at2"/>
<dbReference type="InterPro" id="IPR036390">
    <property type="entry name" value="WH_DNA-bd_sf"/>
</dbReference>
<dbReference type="Gene3D" id="1.10.10.10">
    <property type="entry name" value="Winged helix-like DNA-binding domain superfamily/Winged helix DNA-binding domain"/>
    <property type="match status" value="1"/>
</dbReference>
<protein>
    <submittedName>
        <fullName evidence="6">Crp/Fnr family transcriptional regulator</fullName>
    </submittedName>
</protein>
<name>A0A3D9Z003_9HYPH</name>
<dbReference type="PANTHER" id="PTHR24567:SF68">
    <property type="entry name" value="DNA-BINDING TRANSCRIPTIONAL DUAL REGULATOR CRP"/>
    <property type="match status" value="1"/>
</dbReference>
<dbReference type="Gene3D" id="2.60.120.10">
    <property type="entry name" value="Jelly Rolls"/>
    <property type="match status" value="1"/>
</dbReference>
<dbReference type="GO" id="GO:0003700">
    <property type="term" value="F:DNA-binding transcription factor activity"/>
    <property type="evidence" value="ECO:0007669"/>
    <property type="project" value="TreeGrafter"/>
</dbReference>
<reference evidence="6 7" key="1">
    <citation type="submission" date="2018-08" db="EMBL/GenBank/DDBJ databases">
        <title>Genomic Encyclopedia of Type Strains, Phase IV (KMG-IV): sequencing the most valuable type-strain genomes for metagenomic binning, comparative biology and taxonomic classification.</title>
        <authorList>
            <person name="Goeker M."/>
        </authorList>
    </citation>
    <scope>NUCLEOTIDE SEQUENCE [LARGE SCALE GENOMIC DNA]</scope>
    <source>
        <strain evidence="6 7">BW863</strain>
    </source>
</reference>
<dbReference type="SUPFAM" id="SSF51206">
    <property type="entry name" value="cAMP-binding domain-like"/>
    <property type="match status" value="1"/>
</dbReference>
<dbReference type="RefSeq" id="WP_115837155.1">
    <property type="nucleotide sequence ID" value="NZ_CP025086.1"/>
</dbReference>
<dbReference type="InterPro" id="IPR000595">
    <property type="entry name" value="cNMP-bd_dom"/>
</dbReference>
<dbReference type="PROSITE" id="PS51063">
    <property type="entry name" value="HTH_CRP_2"/>
    <property type="match status" value="1"/>
</dbReference>
<keyword evidence="7" id="KW-1185">Reference proteome</keyword>
<dbReference type="InterPro" id="IPR050397">
    <property type="entry name" value="Env_Response_Regulators"/>
</dbReference>
<dbReference type="PANTHER" id="PTHR24567">
    <property type="entry name" value="CRP FAMILY TRANSCRIPTIONAL REGULATORY PROTEIN"/>
    <property type="match status" value="1"/>
</dbReference>
<feature type="domain" description="Cyclic nucleotide-binding" evidence="4">
    <location>
        <begin position="40"/>
        <end position="135"/>
    </location>
</feature>
<evidence type="ECO:0000259" key="4">
    <source>
        <dbReference type="PROSITE" id="PS50042"/>
    </source>
</evidence>
<evidence type="ECO:0000256" key="2">
    <source>
        <dbReference type="ARBA" id="ARBA00023125"/>
    </source>
</evidence>
<dbReference type="SUPFAM" id="SSF46785">
    <property type="entry name" value="Winged helix' DNA-binding domain"/>
    <property type="match status" value="1"/>
</dbReference>
<comment type="caution">
    <text evidence="6">The sequence shown here is derived from an EMBL/GenBank/DDBJ whole genome shotgun (WGS) entry which is preliminary data.</text>
</comment>
<dbReference type="InterPro" id="IPR036388">
    <property type="entry name" value="WH-like_DNA-bd_sf"/>
</dbReference>
<evidence type="ECO:0000259" key="5">
    <source>
        <dbReference type="PROSITE" id="PS51063"/>
    </source>
</evidence>
<dbReference type="InterPro" id="IPR012318">
    <property type="entry name" value="HTH_CRP"/>
</dbReference>
<dbReference type="CDD" id="cd00038">
    <property type="entry name" value="CAP_ED"/>
    <property type="match status" value="1"/>
</dbReference>
<dbReference type="PROSITE" id="PS50042">
    <property type="entry name" value="CNMP_BINDING_3"/>
    <property type="match status" value="1"/>
</dbReference>
<evidence type="ECO:0000256" key="1">
    <source>
        <dbReference type="ARBA" id="ARBA00023015"/>
    </source>
</evidence>
<dbReference type="EMBL" id="QUMO01000004">
    <property type="protein sequence ID" value="REF84509.1"/>
    <property type="molecule type" value="Genomic_DNA"/>
</dbReference>
<dbReference type="InterPro" id="IPR018490">
    <property type="entry name" value="cNMP-bd_dom_sf"/>
</dbReference>
<dbReference type="Proteomes" id="UP000256900">
    <property type="component" value="Unassembled WGS sequence"/>
</dbReference>
<dbReference type="GO" id="GO:0005829">
    <property type="term" value="C:cytosol"/>
    <property type="evidence" value="ECO:0007669"/>
    <property type="project" value="TreeGrafter"/>
</dbReference>
<dbReference type="SMART" id="SM00100">
    <property type="entry name" value="cNMP"/>
    <property type="match status" value="1"/>
</dbReference>
<keyword evidence="3" id="KW-0804">Transcription</keyword>
<proteinExistence type="predicted"/>
<organism evidence="6 7">
    <name type="scientific">Methylovirgula ligni</name>
    <dbReference type="NCBI Taxonomy" id="569860"/>
    <lineage>
        <taxon>Bacteria</taxon>
        <taxon>Pseudomonadati</taxon>
        <taxon>Pseudomonadota</taxon>
        <taxon>Alphaproteobacteria</taxon>
        <taxon>Hyphomicrobiales</taxon>
        <taxon>Beijerinckiaceae</taxon>
        <taxon>Methylovirgula</taxon>
    </lineage>
</organism>
<feature type="domain" description="HTH crp-type" evidence="5">
    <location>
        <begin position="149"/>
        <end position="219"/>
    </location>
</feature>
<dbReference type="Pfam" id="PF00027">
    <property type="entry name" value="cNMP_binding"/>
    <property type="match status" value="1"/>
</dbReference>
<gene>
    <name evidence="6" type="ORF">DES32_2616</name>
</gene>
<keyword evidence="1" id="KW-0805">Transcription regulation</keyword>
<dbReference type="GO" id="GO:0003677">
    <property type="term" value="F:DNA binding"/>
    <property type="evidence" value="ECO:0007669"/>
    <property type="project" value="UniProtKB-KW"/>
</dbReference>